<dbReference type="AlphaFoldDB" id="A0AAV4TK13"/>
<evidence type="ECO:0000313" key="5">
    <source>
        <dbReference type="EMBL" id="GIY45125.1"/>
    </source>
</evidence>
<name>A0AAV4TK13_9ARAC</name>
<evidence type="ECO:0000256" key="1">
    <source>
        <dbReference type="ARBA" id="ARBA00004123"/>
    </source>
</evidence>
<protein>
    <recommendedName>
        <fullName evidence="7">DNA-directed RNA polymerase III subunit</fullName>
    </recommendedName>
</protein>
<accession>A0AAV4TK13</accession>
<evidence type="ECO:0000256" key="4">
    <source>
        <dbReference type="SAM" id="MobiDB-lite"/>
    </source>
</evidence>
<sequence length="194" mass="22684">MGGRGRGRGSMSFRRLGFGAEDVLPPSNQPPPNFPPRQFKPIPLLRGKKYEYSLTLKQDLRSSFKEFGYCVPPVSMVKDIERYTDKYQPIPVADQVEYDKRLFPKELFEQVPKKRRKVTKLAKKKEVAAVEKLEVLEKKEKEVDAEEEEKEEEEGEEILEDEELEEETDYVANYFDNGENFLDEEEDNDDGYVF</sequence>
<dbReference type="Proteomes" id="UP001054837">
    <property type="component" value="Unassembled WGS sequence"/>
</dbReference>
<dbReference type="GO" id="GO:0006383">
    <property type="term" value="P:transcription by RNA polymerase III"/>
    <property type="evidence" value="ECO:0007669"/>
    <property type="project" value="UniProtKB-UniRule"/>
</dbReference>
<comment type="caution">
    <text evidence="5">The sequence shown here is derived from an EMBL/GenBank/DDBJ whole genome shotgun (WGS) entry which is preliminary data.</text>
</comment>
<proteinExistence type="inferred from homology"/>
<evidence type="ECO:0008006" key="7">
    <source>
        <dbReference type="Google" id="ProtNLM"/>
    </source>
</evidence>
<organism evidence="5 6">
    <name type="scientific">Caerostris darwini</name>
    <dbReference type="NCBI Taxonomy" id="1538125"/>
    <lineage>
        <taxon>Eukaryota</taxon>
        <taxon>Metazoa</taxon>
        <taxon>Ecdysozoa</taxon>
        <taxon>Arthropoda</taxon>
        <taxon>Chelicerata</taxon>
        <taxon>Arachnida</taxon>
        <taxon>Araneae</taxon>
        <taxon>Araneomorphae</taxon>
        <taxon>Entelegynae</taxon>
        <taxon>Araneoidea</taxon>
        <taxon>Araneidae</taxon>
        <taxon>Caerostris</taxon>
    </lineage>
</organism>
<keyword evidence="6" id="KW-1185">Reference proteome</keyword>
<feature type="region of interest" description="Disordered" evidence="4">
    <location>
        <begin position="140"/>
        <end position="167"/>
    </location>
</feature>
<evidence type="ECO:0000256" key="3">
    <source>
        <dbReference type="ARBA" id="ARBA00023242"/>
    </source>
</evidence>
<reference evidence="5 6" key="1">
    <citation type="submission" date="2021-06" db="EMBL/GenBank/DDBJ databases">
        <title>Caerostris darwini draft genome.</title>
        <authorList>
            <person name="Kono N."/>
            <person name="Arakawa K."/>
        </authorList>
    </citation>
    <scope>NUCLEOTIDE SEQUENCE [LARGE SCALE GENOMIC DNA]</scope>
</reference>
<dbReference type="GO" id="GO:0005666">
    <property type="term" value="C:RNA polymerase III complex"/>
    <property type="evidence" value="ECO:0007669"/>
    <property type="project" value="UniProtKB-UniRule"/>
</dbReference>
<dbReference type="InterPro" id="IPR024661">
    <property type="entry name" value="RNA_pol_III_Rpc31"/>
</dbReference>
<evidence type="ECO:0000256" key="2">
    <source>
        <dbReference type="ARBA" id="ARBA00008352"/>
    </source>
</evidence>
<dbReference type="Pfam" id="PF11705">
    <property type="entry name" value="RNA_pol_3_Rpc31"/>
    <property type="match status" value="1"/>
</dbReference>
<feature type="compositionally biased region" description="Acidic residues" evidence="4">
    <location>
        <begin position="143"/>
        <end position="167"/>
    </location>
</feature>
<keyword evidence="3" id="KW-0539">Nucleus</keyword>
<comment type="subcellular location">
    <subcellularLocation>
        <location evidence="1">Nucleus</location>
    </subcellularLocation>
</comment>
<dbReference type="EMBL" id="BPLQ01009592">
    <property type="protein sequence ID" value="GIY45125.1"/>
    <property type="molecule type" value="Genomic_DNA"/>
</dbReference>
<comment type="similarity">
    <text evidence="2">Belongs to the eukaryotic RPC7 RNA polymerase subunit family.</text>
</comment>
<dbReference type="PANTHER" id="PTHR15367">
    <property type="entry name" value="DNA-DIRECTED RNA POLYMERASE III"/>
    <property type="match status" value="1"/>
</dbReference>
<dbReference type="PANTHER" id="PTHR15367:SF2">
    <property type="entry name" value="DNA-DIRECTED RNA POLYMERASE III SUBUNIT"/>
    <property type="match status" value="1"/>
</dbReference>
<gene>
    <name evidence="5" type="primary">AVEN_104540_1</name>
    <name evidence="5" type="ORF">CDAR_298401</name>
</gene>
<feature type="region of interest" description="Disordered" evidence="4">
    <location>
        <begin position="20"/>
        <end position="40"/>
    </location>
</feature>
<evidence type="ECO:0000313" key="6">
    <source>
        <dbReference type="Proteomes" id="UP001054837"/>
    </source>
</evidence>